<protein>
    <submittedName>
        <fullName evidence="1">Uncharacterized protein</fullName>
    </submittedName>
</protein>
<reference evidence="1" key="2">
    <citation type="submission" date="2020-06" db="EMBL/GenBank/DDBJ databases">
        <title>Helianthus annuus Genome sequencing and assembly Release 2.</title>
        <authorList>
            <person name="Gouzy J."/>
            <person name="Langlade N."/>
            <person name="Munos S."/>
        </authorList>
    </citation>
    <scope>NUCLEOTIDE SEQUENCE</scope>
    <source>
        <tissue evidence="1">Leaves</tissue>
    </source>
</reference>
<comment type="caution">
    <text evidence="1">The sequence shown here is derived from an EMBL/GenBank/DDBJ whole genome shotgun (WGS) entry which is preliminary data.</text>
</comment>
<sequence length="74" mass="8367">MLLTWCEHGYALTLVYCTGVDLSLTKRACSRREHGCTLSLLVCTGVDLTLTKRDYRCCKSCMTRCITLCFSNHP</sequence>
<keyword evidence="2" id="KW-1185">Reference proteome</keyword>
<organism evidence="1 2">
    <name type="scientific">Helianthus annuus</name>
    <name type="common">Common sunflower</name>
    <dbReference type="NCBI Taxonomy" id="4232"/>
    <lineage>
        <taxon>Eukaryota</taxon>
        <taxon>Viridiplantae</taxon>
        <taxon>Streptophyta</taxon>
        <taxon>Embryophyta</taxon>
        <taxon>Tracheophyta</taxon>
        <taxon>Spermatophyta</taxon>
        <taxon>Magnoliopsida</taxon>
        <taxon>eudicotyledons</taxon>
        <taxon>Gunneridae</taxon>
        <taxon>Pentapetalae</taxon>
        <taxon>asterids</taxon>
        <taxon>campanulids</taxon>
        <taxon>Asterales</taxon>
        <taxon>Asteraceae</taxon>
        <taxon>Asteroideae</taxon>
        <taxon>Heliantheae alliance</taxon>
        <taxon>Heliantheae</taxon>
        <taxon>Helianthus</taxon>
    </lineage>
</organism>
<dbReference type="EMBL" id="MNCJ02000319">
    <property type="protein sequence ID" value="KAF5811566.1"/>
    <property type="molecule type" value="Genomic_DNA"/>
</dbReference>
<evidence type="ECO:0000313" key="2">
    <source>
        <dbReference type="Proteomes" id="UP000215914"/>
    </source>
</evidence>
<gene>
    <name evidence="1" type="ORF">HanXRQr2_Chr04g0182851</name>
</gene>
<accession>A0A9K3NT40</accession>
<dbReference type="Gramene" id="mRNA:HanXRQr2_Chr04g0182851">
    <property type="protein sequence ID" value="mRNA:HanXRQr2_Chr04g0182851"/>
    <property type="gene ID" value="HanXRQr2_Chr04g0182851"/>
</dbReference>
<dbReference type="AlphaFoldDB" id="A0A9K3NT40"/>
<reference evidence="1" key="1">
    <citation type="journal article" date="2017" name="Nature">
        <title>The sunflower genome provides insights into oil metabolism, flowering and Asterid evolution.</title>
        <authorList>
            <person name="Badouin H."/>
            <person name="Gouzy J."/>
            <person name="Grassa C.J."/>
            <person name="Murat F."/>
            <person name="Staton S.E."/>
            <person name="Cottret L."/>
            <person name="Lelandais-Briere C."/>
            <person name="Owens G.L."/>
            <person name="Carrere S."/>
            <person name="Mayjonade B."/>
            <person name="Legrand L."/>
            <person name="Gill N."/>
            <person name="Kane N.C."/>
            <person name="Bowers J.E."/>
            <person name="Hubner S."/>
            <person name="Bellec A."/>
            <person name="Berard A."/>
            <person name="Berges H."/>
            <person name="Blanchet N."/>
            <person name="Boniface M.C."/>
            <person name="Brunel D."/>
            <person name="Catrice O."/>
            <person name="Chaidir N."/>
            <person name="Claudel C."/>
            <person name="Donnadieu C."/>
            <person name="Faraut T."/>
            <person name="Fievet G."/>
            <person name="Helmstetter N."/>
            <person name="King M."/>
            <person name="Knapp S.J."/>
            <person name="Lai Z."/>
            <person name="Le Paslier M.C."/>
            <person name="Lippi Y."/>
            <person name="Lorenzon L."/>
            <person name="Mandel J.R."/>
            <person name="Marage G."/>
            <person name="Marchand G."/>
            <person name="Marquand E."/>
            <person name="Bret-Mestries E."/>
            <person name="Morien E."/>
            <person name="Nambeesan S."/>
            <person name="Nguyen T."/>
            <person name="Pegot-Espagnet P."/>
            <person name="Pouilly N."/>
            <person name="Raftis F."/>
            <person name="Sallet E."/>
            <person name="Schiex T."/>
            <person name="Thomas J."/>
            <person name="Vandecasteele C."/>
            <person name="Vares D."/>
            <person name="Vear F."/>
            <person name="Vautrin S."/>
            <person name="Crespi M."/>
            <person name="Mangin B."/>
            <person name="Burke J.M."/>
            <person name="Salse J."/>
            <person name="Munos S."/>
            <person name="Vincourt P."/>
            <person name="Rieseberg L.H."/>
            <person name="Langlade N.B."/>
        </authorList>
    </citation>
    <scope>NUCLEOTIDE SEQUENCE</scope>
    <source>
        <tissue evidence="1">Leaves</tissue>
    </source>
</reference>
<evidence type="ECO:0000313" key="1">
    <source>
        <dbReference type="EMBL" id="KAF5811566.1"/>
    </source>
</evidence>
<dbReference type="Proteomes" id="UP000215914">
    <property type="component" value="Unassembled WGS sequence"/>
</dbReference>
<name>A0A9K3NT40_HELAN</name>
<proteinExistence type="predicted"/>